<proteinExistence type="predicted"/>
<keyword evidence="3" id="KW-0540">Nuclease</keyword>
<dbReference type="InterPro" id="IPR036390">
    <property type="entry name" value="WH_DNA-bd_sf"/>
</dbReference>
<dbReference type="InterPro" id="IPR036388">
    <property type="entry name" value="WH-like_DNA-bd_sf"/>
</dbReference>
<keyword evidence="3" id="KW-0255">Endonuclease</keyword>
<name>A0AAU6V786_UNCXX</name>
<dbReference type="Gene3D" id="3.40.1350.10">
    <property type="match status" value="1"/>
</dbReference>
<accession>A0AAU6V786</accession>
<dbReference type="InterPro" id="IPR011856">
    <property type="entry name" value="tRNA_endonuc-like_dom_sf"/>
</dbReference>
<dbReference type="GO" id="GO:0004519">
    <property type="term" value="F:endonuclease activity"/>
    <property type="evidence" value="ECO:0007669"/>
    <property type="project" value="UniProtKB-KW"/>
</dbReference>
<dbReference type="Pfam" id="PF08721">
    <property type="entry name" value="Tn7_Tnp_TnsA_C"/>
    <property type="match status" value="1"/>
</dbReference>
<dbReference type="Pfam" id="PF08722">
    <property type="entry name" value="Tn7_TnsA-like_N"/>
    <property type="match status" value="1"/>
</dbReference>
<gene>
    <name evidence="3" type="ORF">MRN14_00805</name>
</gene>
<reference evidence="3" key="1">
    <citation type="submission" date="2022-03" db="EMBL/GenBank/DDBJ databases">
        <title>Sea Food Isolates.</title>
        <authorList>
            <person name="Li c."/>
        </authorList>
    </citation>
    <scope>NUCLEOTIDE SEQUENCE</scope>
    <source>
        <strain evidence="3">19NY03SH02</strain>
    </source>
</reference>
<dbReference type="InterPro" id="IPR014833">
    <property type="entry name" value="TnsA_N"/>
</dbReference>
<sequence>MSGTYKGLNQGQINKRIREGRGQGHGPDYKPFIYTRDVSSLGRSHRIYGNKCRRLHHLLSDLELAVLLTLDWSPHVKDIREQFPLCVEDTVRLAQEHGISHSKFQGVAQVLSSDFLVDFDDPSRPNIAIQAKYSTDLAKPEVIERLELERRYWAEKDIPWFIVTEMDFAKVAFNNIQWFYPAQIEAAVVTDDLERYLRLFAQEFIRTPDKLITEVAQRLDVTYELEPGQALYWLRQLLARRYFIFDISTPYRTLKGKQLTLNDDWQGVTQAYATG</sequence>
<dbReference type="SUPFAM" id="SSF52980">
    <property type="entry name" value="Restriction endonuclease-like"/>
    <property type="match status" value="1"/>
</dbReference>
<dbReference type="SUPFAM" id="SSF46785">
    <property type="entry name" value="Winged helix' DNA-binding domain"/>
    <property type="match status" value="1"/>
</dbReference>
<dbReference type="GO" id="GO:0003676">
    <property type="term" value="F:nucleic acid binding"/>
    <property type="evidence" value="ECO:0007669"/>
    <property type="project" value="InterPro"/>
</dbReference>
<protein>
    <submittedName>
        <fullName evidence="3">TnsA endonuclease N-terminal domain-containing protein</fullName>
    </submittedName>
</protein>
<dbReference type="EMBL" id="CP095354">
    <property type="protein sequence ID" value="XAG81195.1"/>
    <property type="molecule type" value="Genomic_DNA"/>
</dbReference>
<dbReference type="CDD" id="cd22362">
    <property type="entry name" value="TnsA_endonuclease-like"/>
    <property type="match status" value="1"/>
</dbReference>
<evidence type="ECO:0000259" key="2">
    <source>
        <dbReference type="Pfam" id="PF08722"/>
    </source>
</evidence>
<keyword evidence="3" id="KW-0378">Hydrolase</keyword>
<evidence type="ECO:0000259" key="1">
    <source>
        <dbReference type="Pfam" id="PF08721"/>
    </source>
</evidence>
<organism evidence="3">
    <name type="scientific">bacterium 19NY03SH02</name>
    <dbReference type="NCBI Taxonomy" id="2920631"/>
    <lineage>
        <taxon>Bacteria</taxon>
    </lineage>
</organism>
<dbReference type="InterPro" id="IPR011335">
    <property type="entry name" value="Restrct_endonuc-II-like"/>
</dbReference>
<feature type="domain" description="TnsA endonuclease N-terminal" evidence="2">
    <location>
        <begin position="73"/>
        <end position="165"/>
    </location>
</feature>
<feature type="domain" description="TnsA endonuclease C-terminal" evidence="1">
    <location>
        <begin position="170"/>
        <end position="247"/>
    </location>
</feature>
<evidence type="ECO:0000313" key="3">
    <source>
        <dbReference type="EMBL" id="XAG81195.1"/>
    </source>
</evidence>
<dbReference type="AlphaFoldDB" id="A0AAU6V786"/>
<dbReference type="InterPro" id="IPR014832">
    <property type="entry name" value="TnsA_C"/>
</dbReference>
<dbReference type="Gene3D" id="1.10.10.10">
    <property type="entry name" value="Winged helix-like DNA-binding domain superfamily/Winged helix DNA-binding domain"/>
    <property type="match status" value="1"/>
</dbReference>